<protein>
    <submittedName>
        <fullName evidence="1">Uncharacterized protein</fullName>
    </submittedName>
</protein>
<dbReference type="EMBL" id="BNCF01000005">
    <property type="protein sequence ID" value="GHE30975.1"/>
    <property type="molecule type" value="Genomic_DNA"/>
</dbReference>
<accession>A0A919DB78</accession>
<proteinExistence type="predicted"/>
<evidence type="ECO:0000313" key="2">
    <source>
        <dbReference type="Proteomes" id="UP000636453"/>
    </source>
</evidence>
<comment type="caution">
    <text evidence="1">The sequence shown here is derived from an EMBL/GenBank/DDBJ whole genome shotgun (WGS) entry which is preliminary data.</text>
</comment>
<keyword evidence="2" id="KW-1185">Reference proteome</keyword>
<reference evidence="1" key="1">
    <citation type="journal article" date="2014" name="Int. J. Syst. Evol. Microbiol.">
        <title>Complete genome sequence of Corynebacterium casei LMG S-19264T (=DSM 44701T), isolated from a smear-ripened cheese.</title>
        <authorList>
            <consortium name="US DOE Joint Genome Institute (JGI-PGF)"/>
            <person name="Walter F."/>
            <person name="Albersmeier A."/>
            <person name="Kalinowski J."/>
            <person name="Ruckert C."/>
        </authorList>
    </citation>
    <scope>NUCLEOTIDE SEQUENCE</scope>
    <source>
        <strain evidence="1">KCTC 32020</strain>
    </source>
</reference>
<dbReference type="Proteomes" id="UP000636453">
    <property type="component" value="Unassembled WGS sequence"/>
</dbReference>
<name>A0A919DB78_9GAMM</name>
<reference evidence="1" key="2">
    <citation type="submission" date="2020-09" db="EMBL/GenBank/DDBJ databases">
        <authorList>
            <person name="Sun Q."/>
            <person name="Kim S."/>
        </authorList>
    </citation>
    <scope>NUCLEOTIDE SEQUENCE</scope>
    <source>
        <strain evidence="1">KCTC 32020</strain>
    </source>
</reference>
<sequence>MFMAAASAAGLSPAEGKQAIQHQYRSGIQAADGSRFCGSVDLDAAFAQAEPHASRWDYGLGIQRNGVELAFWVEPHPASSTSEVARMIAKLDWLKAKLSQPAFSRLNELTRNAMQLGLAFRWLAASGEMRLVPGSRQARLLAERGIAFPTRHLRLP</sequence>
<gene>
    <name evidence="1" type="ORF">GCM10007167_11060</name>
</gene>
<dbReference type="AlphaFoldDB" id="A0A919DB78"/>
<organism evidence="1 2">
    <name type="scientific">Vulcaniibacterium thermophilum</name>
    <dbReference type="NCBI Taxonomy" id="1169913"/>
    <lineage>
        <taxon>Bacteria</taxon>
        <taxon>Pseudomonadati</taxon>
        <taxon>Pseudomonadota</taxon>
        <taxon>Gammaproteobacteria</taxon>
        <taxon>Lysobacterales</taxon>
        <taxon>Lysobacteraceae</taxon>
        <taxon>Vulcaniibacterium</taxon>
    </lineage>
</organism>
<evidence type="ECO:0000313" key="1">
    <source>
        <dbReference type="EMBL" id="GHE30975.1"/>
    </source>
</evidence>